<feature type="compositionally biased region" description="Polar residues" evidence="1">
    <location>
        <begin position="98"/>
        <end position="111"/>
    </location>
</feature>
<dbReference type="Proteomes" id="UP000267145">
    <property type="component" value="Unassembled WGS sequence"/>
</dbReference>
<feature type="compositionally biased region" description="Polar residues" evidence="1">
    <location>
        <begin position="45"/>
        <end position="55"/>
    </location>
</feature>
<organism evidence="2 3">
    <name type="scientific">Verticillium nonalfalfae</name>
    <dbReference type="NCBI Taxonomy" id="1051616"/>
    <lineage>
        <taxon>Eukaryota</taxon>
        <taxon>Fungi</taxon>
        <taxon>Dikarya</taxon>
        <taxon>Ascomycota</taxon>
        <taxon>Pezizomycotina</taxon>
        <taxon>Sordariomycetes</taxon>
        <taxon>Hypocreomycetidae</taxon>
        <taxon>Glomerellales</taxon>
        <taxon>Plectosphaerellaceae</taxon>
        <taxon>Verticillium</taxon>
    </lineage>
</organism>
<gene>
    <name evidence="2" type="ORF">D7B24_008559</name>
</gene>
<evidence type="ECO:0000313" key="2">
    <source>
        <dbReference type="EMBL" id="RNJ55421.1"/>
    </source>
</evidence>
<keyword evidence="3" id="KW-1185">Reference proteome</keyword>
<comment type="caution">
    <text evidence="2">The sequence shown here is derived from an EMBL/GenBank/DDBJ whole genome shotgun (WGS) entry which is preliminary data.</text>
</comment>
<protein>
    <submittedName>
        <fullName evidence="2">Uncharacterized protein</fullName>
    </submittedName>
</protein>
<accession>A0A3M9Y566</accession>
<dbReference type="RefSeq" id="XP_028493579.1">
    <property type="nucleotide sequence ID" value="XM_028642645.1"/>
</dbReference>
<sequence>MVNNSRKFAFEEELSPTSQNTWQAEAQGSSGPDYEPEPGSPAGPSINSSASTRRSGGSFANRWKSRNSGSIDTSRQDSVPGSPVSTPLSARRPGPLQSVYSGLSGKTSNRPIFQQQPSHCMDKRDSMLFTAVTKTSMASNFNDEQPETLDLINDALLKTVARTTVCLAEMEVRVGLRTLLACQAVQGLANLRQDVASGKLMGPALTQRLYREQSEVLDRLESIRDAMRDCSAHEPICECQLSVSDLMTDQYTTMDFFAGRDIHDYAECCHNIVLESSDAKNPASETKIMQRMYRGLDDFFKRKEQAGFGDYEPEKARCQNYESFFEAWYRMISPDNKPFLNKLDQEMRRLHALADQQRKRKVHKKRPEFIRRVTGLLKGKSVDRSSGSGSFSP</sequence>
<evidence type="ECO:0000313" key="3">
    <source>
        <dbReference type="Proteomes" id="UP000267145"/>
    </source>
</evidence>
<dbReference type="EMBL" id="RBVV01000078">
    <property type="protein sequence ID" value="RNJ55421.1"/>
    <property type="molecule type" value="Genomic_DNA"/>
</dbReference>
<feature type="compositionally biased region" description="Polar residues" evidence="1">
    <location>
        <begin position="66"/>
        <end position="88"/>
    </location>
</feature>
<dbReference type="AlphaFoldDB" id="A0A3M9Y566"/>
<reference evidence="2 3" key="1">
    <citation type="submission" date="2018-10" db="EMBL/GenBank/DDBJ databases">
        <title>Genome sequence of Verticillium nonalfalfae VnAa140.</title>
        <authorList>
            <person name="Stajich J.E."/>
            <person name="Kasson M.T."/>
        </authorList>
    </citation>
    <scope>NUCLEOTIDE SEQUENCE [LARGE SCALE GENOMIC DNA]</scope>
    <source>
        <strain evidence="2 3">VnAa140</strain>
    </source>
</reference>
<dbReference type="GeneID" id="39612248"/>
<evidence type="ECO:0000256" key="1">
    <source>
        <dbReference type="SAM" id="MobiDB-lite"/>
    </source>
</evidence>
<proteinExistence type="predicted"/>
<feature type="region of interest" description="Disordered" evidence="1">
    <location>
        <begin position="1"/>
        <end position="111"/>
    </location>
</feature>
<name>A0A3M9Y566_9PEZI</name>
<feature type="compositionally biased region" description="Polar residues" evidence="1">
    <location>
        <begin position="15"/>
        <end position="30"/>
    </location>
</feature>